<dbReference type="PANTHER" id="PTHR31005:SF8">
    <property type="entry name" value="DUF4139 DOMAIN-CONTAINING PROTEIN"/>
    <property type="match status" value="1"/>
</dbReference>
<name>A0ABZ1C3Q1_9BACT</name>
<feature type="signal peptide" evidence="2">
    <location>
        <begin position="1"/>
        <end position="23"/>
    </location>
</feature>
<dbReference type="Pfam" id="PF13600">
    <property type="entry name" value="DUF4140"/>
    <property type="match status" value="1"/>
</dbReference>
<feature type="domain" description="DUF4139" evidence="3">
    <location>
        <begin position="225"/>
        <end position="554"/>
    </location>
</feature>
<feature type="coiled-coil region" evidence="1">
    <location>
        <begin position="101"/>
        <end position="128"/>
    </location>
</feature>
<dbReference type="Proteomes" id="UP000738431">
    <property type="component" value="Chromosome"/>
</dbReference>
<keyword evidence="6" id="KW-1185">Reference proteome</keyword>
<organism evidence="5 6">
    <name type="scientific">Actomonas aquatica</name>
    <dbReference type="NCBI Taxonomy" id="2866162"/>
    <lineage>
        <taxon>Bacteria</taxon>
        <taxon>Pseudomonadati</taxon>
        <taxon>Verrucomicrobiota</taxon>
        <taxon>Opitutia</taxon>
        <taxon>Opitutales</taxon>
        <taxon>Opitutaceae</taxon>
        <taxon>Actomonas</taxon>
    </lineage>
</organism>
<evidence type="ECO:0000313" key="5">
    <source>
        <dbReference type="EMBL" id="WRQ86309.1"/>
    </source>
</evidence>
<dbReference type="RefSeq" id="WP_221031238.1">
    <property type="nucleotide sequence ID" value="NZ_CP139781.1"/>
</dbReference>
<accession>A0ABZ1C3Q1</accession>
<gene>
    <name evidence="5" type="ORF">K1X11_015950</name>
</gene>
<reference evidence="5 6" key="1">
    <citation type="submission" date="2023-12" db="EMBL/GenBank/DDBJ databases">
        <title>Description of an unclassified Opitutus bacterium of Verrucomicrobiota.</title>
        <authorList>
            <person name="Zhang D.-F."/>
        </authorList>
    </citation>
    <scope>NUCLEOTIDE SEQUENCE [LARGE SCALE GENOMIC DNA]</scope>
    <source>
        <strain evidence="5 6">WL0086</strain>
    </source>
</reference>
<evidence type="ECO:0000259" key="3">
    <source>
        <dbReference type="Pfam" id="PF13598"/>
    </source>
</evidence>
<protein>
    <submittedName>
        <fullName evidence="5">Mucoidy inhibitor MuiA family protein</fullName>
    </submittedName>
</protein>
<evidence type="ECO:0000256" key="2">
    <source>
        <dbReference type="SAM" id="SignalP"/>
    </source>
</evidence>
<evidence type="ECO:0000313" key="6">
    <source>
        <dbReference type="Proteomes" id="UP000738431"/>
    </source>
</evidence>
<keyword evidence="1" id="KW-0175">Coiled coil</keyword>
<keyword evidence="2" id="KW-0732">Signal</keyword>
<dbReference type="InterPro" id="IPR037291">
    <property type="entry name" value="DUF4139"/>
</dbReference>
<dbReference type="NCBIfam" id="TIGR02231">
    <property type="entry name" value="mucoidy inhibitor MuiA family protein"/>
    <property type="match status" value="1"/>
</dbReference>
<feature type="coiled-coil region" evidence="1">
    <location>
        <begin position="163"/>
        <end position="201"/>
    </location>
</feature>
<dbReference type="EMBL" id="CP139781">
    <property type="protein sequence ID" value="WRQ86309.1"/>
    <property type="molecule type" value="Genomic_DNA"/>
</dbReference>
<dbReference type="PANTHER" id="PTHR31005">
    <property type="entry name" value="DUF4139 DOMAIN-CONTAINING PROTEIN"/>
    <property type="match status" value="1"/>
</dbReference>
<dbReference type="InterPro" id="IPR025554">
    <property type="entry name" value="DUF4140"/>
</dbReference>
<sequence>MTFLRRRLPALCLLLTSAALLSAAPTKSTITAVTVYPDRALVERHADLTLPAGESTITLTGLPANLWDNSLQVRGSGPAGTTILDVNARNVFVESEPSPQIRELEQSLESLRDQDQTLADKVQLLDRESMVLDQIIRAQTTPPTEGPAAPRDLSELQNLLSFAAENQARLATAKRNLSDQREDLAQKIAAAQAQLNEARGRLPGRRAVKEVTVRLTTSTAGPGQLALSYTVPGARWAPVYNARLDSTAREVAFDYQASVTNRTGEPWTNVALTLSTARPSAGGSAPEAQPWIVAELEQRRRYADEEGITLSAFSVSRAAAPAPELKIAGRAEVEADMAVAQATVETGLTAATFKITAPATIPADGTTQKVSVTTVTLPAGLRYDSTPKYIASAFLSATVSNTTDFPLLGGPLASFVDGAFIANSQLETTMPGEDFDLALGVDEGIAIERDLTNRFVEKTGFTNSGTRVTYEVKLTLTNHKSVPVTLRIAEPLPVSRHEKIKVELLSPTARDIATGDDKSKAFHRDEEGILTWTGSLAPGASRTLDLKFSIEHPNDLPVTGVE</sequence>
<feature type="domain" description="DUF4140" evidence="4">
    <location>
        <begin position="33"/>
        <end position="129"/>
    </location>
</feature>
<evidence type="ECO:0000256" key="1">
    <source>
        <dbReference type="SAM" id="Coils"/>
    </source>
</evidence>
<dbReference type="Pfam" id="PF13598">
    <property type="entry name" value="DUF4139"/>
    <property type="match status" value="1"/>
</dbReference>
<evidence type="ECO:0000259" key="4">
    <source>
        <dbReference type="Pfam" id="PF13600"/>
    </source>
</evidence>
<proteinExistence type="predicted"/>
<dbReference type="InterPro" id="IPR011935">
    <property type="entry name" value="CHP02231"/>
</dbReference>
<feature type="chain" id="PRO_5046134778" evidence="2">
    <location>
        <begin position="24"/>
        <end position="562"/>
    </location>
</feature>